<keyword evidence="1" id="KW-0479">Metal-binding</keyword>
<feature type="region of interest" description="Disordered" evidence="2">
    <location>
        <begin position="353"/>
        <end position="387"/>
    </location>
</feature>
<dbReference type="GO" id="GO:0008270">
    <property type="term" value="F:zinc ion binding"/>
    <property type="evidence" value="ECO:0007669"/>
    <property type="project" value="UniProtKB-KW"/>
</dbReference>
<dbReference type="PROSITE" id="PS50157">
    <property type="entry name" value="ZINC_FINGER_C2H2_2"/>
    <property type="match status" value="1"/>
</dbReference>
<proteinExistence type="predicted"/>
<keyword evidence="1" id="KW-0863">Zinc-finger</keyword>
<feature type="region of interest" description="Disordered" evidence="2">
    <location>
        <begin position="304"/>
        <end position="323"/>
    </location>
</feature>
<name>A0AAV6VLC4_9ARAC</name>
<keyword evidence="1" id="KW-0862">Zinc</keyword>
<sequence>MCEVEKKLNVSWQLVSQFVSWDFCRYMCEQSENQSSETDVLTFLRNMIVSRTEKRATEITKQEIVAKFIMEIKMIRSKSRMKCIVDLSETVKKICPELNASIANLLHHLENLLNVLEWNEDSEKDELILARIDQTVNDFTTEACKLLPLPDLLQVVSSWIHSELQAKVQKARKKPVTNHDLYQRVVNCLKEETIEPSEAKAIAEALYEDKILEKIINTDTEVEADSQQNSLIFSSQQNSLIFSSQQNSPFLKPRQKNPRPLSFQSPKQSSQPLQLFSQDDRDQEKQLDSDVLFSLNPIFPQSQQYIPGTQDSLEPSSQQSLAPSEQFRVIEGIQKLGSLNPIETYLFKPTCPEPLIPSAKPQDKVNPPVHHSEEPSETHSDLSDFSPQLIVAKNKNIRRLSSPEPEFYTAPDEVLEDNVVNVESDASSDFCPEKINPSNRRRKRYVRQIDSDLDLSDEEVPVVVQRVSNSNEKTSSKSWLNFFSDNHNGSDTSDCDQNDECRFLTPTMFKTGATQTQPNRPPPNAVIWSSDDETYNSSVVTDPPSSQHVEDPTFRIHINKKNLIASQSPPQTREKKKIVATKRVRKKQLQSPKILKTAKQMTLSGFGFSSDTSTVSSLKEIATKKVPEKKHFRLFDNDRMPSVLKPNVSNESALFEKPTLKKKPKTVPKLEELGKKRRCVECKITFKTPKELKKHVFMVHTTEVFDSTEEFM</sequence>
<evidence type="ECO:0000259" key="3">
    <source>
        <dbReference type="PROSITE" id="PS50157"/>
    </source>
</evidence>
<dbReference type="AlphaFoldDB" id="A0AAV6VLC4"/>
<evidence type="ECO:0000256" key="2">
    <source>
        <dbReference type="SAM" id="MobiDB-lite"/>
    </source>
</evidence>
<evidence type="ECO:0000256" key="1">
    <source>
        <dbReference type="PROSITE-ProRule" id="PRU00042"/>
    </source>
</evidence>
<feature type="compositionally biased region" description="Low complexity" evidence="2">
    <location>
        <begin position="260"/>
        <end position="277"/>
    </location>
</feature>
<evidence type="ECO:0000313" key="4">
    <source>
        <dbReference type="EMBL" id="KAG8196823.1"/>
    </source>
</evidence>
<keyword evidence="5" id="KW-1185">Reference proteome</keyword>
<protein>
    <recommendedName>
        <fullName evidence="3">C2H2-type domain-containing protein</fullName>
    </recommendedName>
</protein>
<dbReference type="EMBL" id="JAFNEN010000063">
    <property type="protein sequence ID" value="KAG8196823.1"/>
    <property type="molecule type" value="Genomic_DNA"/>
</dbReference>
<feature type="region of interest" description="Disordered" evidence="2">
    <location>
        <begin position="246"/>
        <end position="282"/>
    </location>
</feature>
<dbReference type="Proteomes" id="UP000827092">
    <property type="component" value="Unassembled WGS sequence"/>
</dbReference>
<evidence type="ECO:0000313" key="5">
    <source>
        <dbReference type="Proteomes" id="UP000827092"/>
    </source>
</evidence>
<dbReference type="InterPro" id="IPR013087">
    <property type="entry name" value="Znf_C2H2_type"/>
</dbReference>
<organism evidence="4 5">
    <name type="scientific">Oedothorax gibbosus</name>
    <dbReference type="NCBI Taxonomy" id="931172"/>
    <lineage>
        <taxon>Eukaryota</taxon>
        <taxon>Metazoa</taxon>
        <taxon>Ecdysozoa</taxon>
        <taxon>Arthropoda</taxon>
        <taxon>Chelicerata</taxon>
        <taxon>Arachnida</taxon>
        <taxon>Araneae</taxon>
        <taxon>Araneomorphae</taxon>
        <taxon>Entelegynae</taxon>
        <taxon>Araneoidea</taxon>
        <taxon>Linyphiidae</taxon>
        <taxon>Erigoninae</taxon>
        <taxon>Oedothorax</taxon>
    </lineage>
</organism>
<reference evidence="4 5" key="1">
    <citation type="journal article" date="2022" name="Nat. Ecol. Evol.">
        <title>A masculinizing supergene underlies an exaggerated male reproductive morph in a spider.</title>
        <authorList>
            <person name="Hendrickx F."/>
            <person name="De Corte Z."/>
            <person name="Sonet G."/>
            <person name="Van Belleghem S.M."/>
            <person name="Kostlbacher S."/>
            <person name="Vangestel C."/>
        </authorList>
    </citation>
    <scope>NUCLEOTIDE SEQUENCE [LARGE SCALE GENOMIC DNA]</scope>
    <source>
        <strain evidence="4">W744_W776</strain>
    </source>
</reference>
<comment type="caution">
    <text evidence="4">The sequence shown here is derived from an EMBL/GenBank/DDBJ whole genome shotgun (WGS) entry which is preliminary data.</text>
</comment>
<feature type="domain" description="C2H2-type" evidence="3">
    <location>
        <begin position="677"/>
        <end position="705"/>
    </location>
</feature>
<feature type="compositionally biased region" description="Basic and acidic residues" evidence="2">
    <location>
        <begin position="370"/>
        <end position="382"/>
    </location>
</feature>
<gene>
    <name evidence="4" type="ORF">JTE90_027537</name>
</gene>
<dbReference type="PROSITE" id="PS00028">
    <property type="entry name" value="ZINC_FINGER_C2H2_1"/>
    <property type="match status" value="1"/>
</dbReference>
<accession>A0AAV6VLC4</accession>